<feature type="transmembrane region" description="Helical" evidence="3">
    <location>
        <begin position="46"/>
        <end position="65"/>
    </location>
</feature>
<dbReference type="Gene3D" id="3.40.190.10">
    <property type="entry name" value="Periplasmic binding protein-like II"/>
    <property type="match status" value="1"/>
</dbReference>
<dbReference type="Pfam" id="PF00496">
    <property type="entry name" value="SBP_bac_5"/>
    <property type="match status" value="1"/>
</dbReference>
<organism evidence="5 6">
    <name type="scientific">Shinella curvata</name>
    <dbReference type="NCBI Taxonomy" id="1817964"/>
    <lineage>
        <taxon>Bacteria</taxon>
        <taxon>Pseudomonadati</taxon>
        <taxon>Pseudomonadota</taxon>
        <taxon>Alphaproteobacteria</taxon>
        <taxon>Hyphomicrobiales</taxon>
        <taxon>Rhizobiaceae</taxon>
        <taxon>Shinella</taxon>
    </lineage>
</organism>
<proteinExistence type="inferred from homology"/>
<dbReference type="PANTHER" id="PTHR30290">
    <property type="entry name" value="PERIPLASMIC BINDING COMPONENT OF ABC TRANSPORTER"/>
    <property type="match status" value="1"/>
</dbReference>
<dbReference type="EMBL" id="WHSC02000017">
    <property type="protein sequence ID" value="MDO6124880.1"/>
    <property type="molecule type" value="Genomic_DNA"/>
</dbReference>
<evidence type="ECO:0000256" key="2">
    <source>
        <dbReference type="ARBA" id="ARBA00005695"/>
    </source>
</evidence>
<dbReference type="PIRSF" id="PIRSF002741">
    <property type="entry name" value="MppA"/>
    <property type="match status" value="1"/>
</dbReference>
<gene>
    <name evidence="5" type="ORF">GB928_027225</name>
</gene>
<dbReference type="InterPro" id="IPR006311">
    <property type="entry name" value="TAT_signal"/>
</dbReference>
<dbReference type="RefSeq" id="WP_244763691.1">
    <property type="nucleotide sequence ID" value="NZ_JALJCJ010000008.1"/>
</dbReference>
<feature type="domain" description="Solute-binding protein family 5" evidence="4">
    <location>
        <begin position="124"/>
        <end position="470"/>
    </location>
</feature>
<name>A0ABT8XNY5_9HYPH</name>
<comment type="caution">
    <text evidence="5">The sequence shown here is derived from an EMBL/GenBank/DDBJ whole genome shotgun (WGS) entry which is preliminary data.</text>
</comment>
<evidence type="ECO:0000313" key="6">
    <source>
        <dbReference type="Proteomes" id="UP001177080"/>
    </source>
</evidence>
<evidence type="ECO:0000313" key="5">
    <source>
        <dbReference type="EMBL" id="MDO6124880.1"/>
    </source>
</evidence>
<dbReference type="Gene3D" id="3.10.105.10">
    <property type="entry name" value="Dipeptide-binding Protein, Domain 3"/>
    <property type="match status" value="1"/>
</dbReference>
<dbReference type="InterPro" id="IPR030678">
    <property type="entry name" value="Peptide/Ni-bd"/>
</dbReference>
<dbReference type="InterPro" id="IPR000914">
    <property type="entry name" value="SBP_5_dom"/>
</dbReference>
<sequence length="558" mass="61077">MYKTNIVRMYKYSTLRPRAEAGPWGVKGMSNFDWDRLSKGNVSRRGMLKGAAAIGGAVMLGGLALPRMARAEPTRGGTLTMGLGGANTTDTLDPALAWDDFMMALSYGGLRNNLVELDADGNAVGELAESWESSTDAKTWIFRLRKGVEFHNGKSLDVNDVVASINHHRGEKTTSLAKSIFSQIADVKIEDAGSVRIELAAGNADLAILLSDYHVGIMPANADGSVNWQSGMGTGGYKLENFEPGVRATATRFANYWKQGRAHADAVELIAINDVTARQSALVTGQINVMNRVDLKTIALLQRAGKVRVDEVQGYCHATMPMLVDVKPYDDKNVRMALKYAIDREQWVATLLQGHGVVGNDHPIPANQRYFNSELPQRAYDPDKAKHYLKQAGLDNLSVELSASDAAFATAVDAAVVFKESAAAAGIDINVKREPSDGYWSNVWAKKPFCTCYWTGRPTPDAIFSLIYAKGASFGDTRWDNERFNGLLVEARAELDETKRKDMYGEMQTILSDDGGTIVPMFMNYVNGLGEAVQTPERQSADLPLDGMKAIERWWVTA</sequence>
<keyword evidence="3" id="KW-1133">Transmembrane helix</keyword>
<protein>
    <submittedName>
        <fullName evidence="5">ABC transporter substrate-binding protein</fullName>
    </submittedName>
</protein>
<accession>A0ABT8XNY5</accession>
<evidence type="ECO:0000259" key="4">
    <source>
        <dbReference type="Pfam" id="PF00496"/>
    </source>
</evidence>
<keyword evidence="3" id="KW-0812">Transmembrane</keyword>
<reference evidence="5" key="1">
    <citation type="submission" date="2022-04" db="EMBL/GenBank/DDBJ databases">
        <title>Shinella lacus sp. nov., a novel member of the genus Shinella from water.</title>
        <authorList>
            <person name="Deng Y."/>
        </authorList>
    </citation>
    <scope>NUCLEOTIDE SEQUENCE</scope>
    <source>
        <strain evidence="5">JCM 31239</strain>
    </source>
</reference>
<evidence type="ECO:0000256" key="3">
    <source>
        <dbReference type="SAM" id="Phobius"/>
    </source>
</evidence>
<evidence type="ECO:0000256" key="1">
    <source>
        <dbReference type="ARBA" id="ARBA00004418"/>
    </source>
</evidence>
<dbReference type="InterPro" id="IPR039424">
    <property type="entry name" value="SBP_5"/>
</dbReference>
<dbReference type="Proteomes" id="UP001177080">
    <property type="component" value="Unassembled WGS sequence"/>
</dbReference>
<keyword evidence="6" id="KW-1185">Reference proteome</keyword>
<dbReference type="Gene3D" id="3.90.76.10">
    <property type="entry name" value="Dipeptide-binding Protein, Domain 1"/>
    <property type="match status" value="1"/>
</dbReference>
<dbReference type="CDD" id="cd08503">
    <property type="entry name" value="PBP2_NikA_DppA_OppA_like_17"/>
    <property type="match status" value="1"/>
</dbReference>
<dbReference type="SUPFAM" id="SSF53850">
    <property type="entry name" value="Periplasmic binding protein-like II"/>
    <property type="match status" value="1"/>
</dbReference>
<comment type="similarity">
    <text evidence="2">Belongs to the bacterial solute-binding protein 5 family.</text>
</comment>
<keyword evidence="3" id="KW-0472">Membrane</keyword>
<comment type="subcellular location">
    <subcellularLocation>
        <location evidence="1">Periplasm</location>
    </subcellularLocation>
</comment>
<dbReference type="PROSITE" id="PS51318">
    <property type="entry name" value="TAT"/>
    <property type="match status" value="1"/>
</dbReference>